<reference evidence="2" key="1">
    <citation type="submission" date="2023-07" db="EMBL/GenBank/DDBJ databases">
        <title>A chromosome-level genome assembly of Lolium multiflorum.</title>
        <authorList>
            <person name="Chen Y."/>
            <person name="Copetti D."/>
            <person name="Kolliker R."/>
            <person name="Studer B."/>
        </authorList>
    </citation>
    <scope>NUCLEOTIDE SEQUENCE</scope>
    <source>
        <strain evidence="2">02402/16</strain>
        <tissue evidence="2">Leaf</tissue>
    </source>
</reference>
<feature type="domain" description="Myb/SANT-like" evidence="1">
    <location>
        <begin position="13"/>
        <end position="91"/>
    </location>
</feature>
<comment type="caution">
    <text evidence="2">The sequence shown here is derived from an EMBL/GenBank/DDBJ whole genome shotgun (WGS) entry which is preliminary data.</text>
</comment>
<dbReference type="Proteomes" id="UP001231189">
    <property type="component" value="Unassembled WGS sequence"/>
</dbReference>
<dbReference type="Pfam" id="PF12776">
    <property type="entry name" value="Myb_DNA-bind_3"/>
    <property type="match status" value="1"/>
</dbReference>
<keyword evidence="3" id="KW-1185">Reference proteome</keyword>
<protein>
    <recommendedName>
        <fullName evidence="1">Myb/SANT-like domain-containing protein</fullName>
    </recommendedName>
</protein>
<dbReference type="EMBL" id="JAUUTY010000001">
    <property type="protein sequence ID" value="KAK1698838.1"/>
    <property type="molecule type" value="Genomic_DNA"/>
</dbReference>
<proteinExistence type="predicted"/>
<organism evidence="2 3">
    <name type="scientific">Lolium multiflorum</name>
    <name type="common">Italian ryegrass</name>
    <name type="synonym">Lolium perenne subsp. multiflorum</name>
    <dbReference type="NCBI Taxonomy" id="4521"/>
    <lineage>
        <taxon>Eukaryota</taxon>
        <taxon>Viridiplantae</taxon>
        <taxon>Streptophyta</taxon>
        <taxon>Embryophyta</taxon>
        <taxon>Tracheophyta</taxon>
        <taxon>Spermatophyta</taxon>
        <taxon>Magnoliopsida</taxon>
        <taxon>Liliopsida</taxon>
        <taxon>Poales</taxon>
        <taxon>Poaceae</taxon>
        <taxon>BOP clade</taxon>
        <taxon>Pooideae</taxon>
        <taxon>Poodae</taxon>
        <taxon>Poeae</taxon>
        <taxon>Poeae Chloroplast Group 2 (Poeae type)</taxon>
        <taxon>Loliodinae</taxon>
        <taxon>Loliinae</taxon>
        <taxon>Lolium</taxon>
    </lineage>
</organism>
<dbReference type="AlphaFoldDB" id="A0AAD8X6H5"/>
<evidence type="ECO:0000313" key="2">
    <source>
        <dbReference type="EMBL" id="KAK1698838.1"/>
    </source>
</evidence>
<name>A0AAD8X6H5_LOLMU</name>
<evidence type="ECO:0000313" key="3">
    <source>
        <dbReference type="Proteomes" id="UP001231189"/>
    </source>
</evidence>
<gene>
    <name evidence="2" type="ORF">QYE76_015535</name>
</gene>
<accession>A0AAD8X6H5</accession>
<evidence type="ECO:0000259" key="1">
    <source>
        <dbReference type="Pfam" id="PF12776"/>
    </source>
</evidence>
<dbReference type="InterPro" id="IPR024752">
    <property type="entry name" value="Myb/SANT-like_dom"/>
</dbReference>
<sequence>MLNQIASKPAMVWKPELSEFVLNRLVQLVRSGVCFNMGFKEEQTKKVAVDVLAFAGVHGTTLQLYNHIKNWRMKWSIITKMKSNRILDWSEAGCCFYDGDEGAADEYILAKQQEHGSGEERQGQTNGVAKPAFLGCHGRSLRPCAACCRRRSALPPSAPTDTAATLRLLCLWHLWKHRNGVVFERLPPSLSMLHKRCRDDATLWRARLSLEQRSDVDLWLTYFLPEQP</sequence>